<gene>
    <name evidence="2" type="primary">TTC12_1</name>
    <name evidence="2" type="ORF">Ciccas_002617</name>
</gene>
<dbReference type="InterPro" id="IPR043195">
    <property type="entry name" value="TTC12"/>
</dbReference>
<dbReference type="Gene3D" id="1.25.40.10">
    <property type="entry name" value="Tetratricopeptide repeat domain"/>
    <property type="match status" value="1"/>
</dbReference>
<evidence type="ECO:0000313" key="2">
    <source>
        <dbReference type="EMBL" id="KAL3318718.1"/>
    </source>
</evidence>
<reference evidence="2 3" key="1">
    <citation type="submission" date="2024-11" db="EMBL/GenBank/DDBJ databases">
        <title>Adaptive evolution of stress response genes in parasites aligns with host niche diversity.</title>
        <authorList>
            <person name="Hahn C."/>
            <person name="Resl P."/>
        </authorList>
    </citation>
    <scope>NUCLEOTIDE SEQUENCE [LARGE SCALE GENOMIC DNA]</scope>
    <source>
        <strain evidence="2">EGGRZ-B1_66</strain>
        <tissue evidence="2">Body</tissue>
    </source>
</reference>
<evidence type="ECO:0000256" key="1">
    <source>
        <dbReference type="SAM" id="MobiDB-lite"/>
    </source>
</evidence>
<feature type="region of interest" description="Disordered" evidence="1">
    <location>
        <begin position="42"/>
        <end position="70"/>
    </location>
</feature>
<dbReference type="EMBL" id="JBJKFK010000211">
    <property type="protein sequence ID" value="KAL3318718.1"/>
    <property type="molecule type" value="Genomic_DNA"/>
</dbReference>
<evidence type="ECO:0000313" key="3">
    <source>
        <dbReference type="Proteomes" id="UP001626550"/>
    </source>
</evidence>
<dbReference type="PANTHER" id="PTHR46540">
    <property type="entry name" value="TETRATRICOPEPTIDE REPEAT PROTEIN 12"/>
    <property type="match status" value="1"/>
</dbReference>
<accession>A0ABD2QH39</accession>
<protein>
    <submittedName>
        <fullName evidence="2">Tetratricopeptide repeat protein 12</fullName>
    </submittedName>
</protein>
<dbReference type="SUPFAM" id="SSF48452">
    <property type="entry name" value="TPR-like"/>
    <property type="match status" value="1"/>
</dbReference>
<dbReference type="AlphaFoldDB" id="A0ABD2QH39"/>
<dbReference type="Proteomes" id="UP001626550">
    <property type="component" value="Unassembled WGS sequence"/>
</dbReference>
<dbReference type="SMART" id="SM00028">
    <property type="entry name" value="TPR"/>
    <property type="match status" value="2"/>
</dbReference>
<dbReference type="PANTHER" id="PTHR46540:SF1">
    <property type="entry name" value="TETRATRICOPEPTIDE REPEAT PROTEIN 12"/>
    <property type="match status" value="1"/>
</dbReference>
<dbReference type="InterPro" id="IPR011990">
    <property type="entry name" value="TPR-like_helical_dom_sf"/>
</dbReference>
<name>A0ABD2QH39_9PLAT</name>
<comment type="caution">
    <text evidence="2">The sequence shown here is derived from an EMBL/GenBank/DDBJ whole genome shotgun (WGS) entry which is preliminary data.</text>
</comment>
<dbReference type="InterPro" id="IPR019734">
    <property type="entry name" value="TPR_rpt"/>
</dbReference>
<feature type="compositionally biased region" description="Polar residues" evidence="1">
    <location>
        <begin position="53"/>
        <end position="66"/>
    </location>
</feature>
<organism evidence="2 3">
    <name type="scientific">Cichlidogyrus casuarinus</name>
    <dbReference type="NCBI Taxonomy" id="1844966"/>
    <lineage>
        <taxon>Eukaryota</taxon>
        <taxon>Metazoa</taxon>
        <taxon>Spiralia</taxon>
        <taxon>Lophotrochozoa</taxon>
        <taxon>Platyhelminthes</taxon>
        <taxon>Monogenea</taxon>
        <taxon>Monopisthocotylea</taxon>
        <taxon>Dactylogyridea</taxon>
        <taxon>Ancyrocephalidae</taxon>
        <taxon>Cichlidogyrus</taxon>
    </lineage>
</organism>
<sequence length="356" mass="40168">MACDPRDLNIDQIERVHNLVSKLSSSDPEVSMKAISDADQYISSKKTKKQSDRSQINSYTPNSNEAVSGDAMDTATFMKELSQDADERHKRKQLQRSKSEKFKARANEYFKIGDWSKACECYSHAIEICKDWDILYTNRAQALLRLCRFDEAIKDCDLVIRIHPETPIEENSNASKVTNTTVSKAYLCKGKALLSLMRPSEALEAFAHSRWFTLPKRCDHCPPADSSEHSWPSFLKEYVSHAENAEKTLLLDQQLNALSIHENGDSCSAETVFLRLLKSDLISYTVDLSPDAILKHGANLQIMAQLLRNGGNRMVTKKTEASPPDLKSAMPCFMKAFGFFSESFKILKELTAPNQI</sequence>
<proteinExistence type="predicted"/>
<keyword evidence="3" id="KW-1185">Reference proteome</keyword>